<protein>
    <recommendedName>
        <fullName evidence="6">SxtJ</fullName>
    </recommendedName>
</protein>
<dbReference type="EMBL" id="SOBK01000017">
    <property type="protein sequence ID" value="TDT82065.1"/>
    <property type="molecule type" value="Genomic_DNA"/>
</dbReference>
<keyword evidence="1" id="KW-0812">Transmembrane</keyword>
<sequence length="138" mass="15258">MIDSGHKPHTGFIPGTVTRRECVDTGMAVVLGCLLAGLFTGGRDWFLASVAFLVLNMVWPKAYTLAARAWLGLSNALGTVMSKVVLSVVFFLVLTPLALLRRVLGHDPMKLKQWKQSSASVFEVRDHTFTPEEIERPF</sequence>
<evidence type="ECO:0000313" key="5">
    <source>
        <dbReference type="Proteomes" id="UP000295506"/>
    </source>
</evidence>
<dbReference type="InterPro" id="IPR045781">
    <property type="entry name" value="SxtJ"/>
</dbReference>
<reference evidence="2 4" key="1">
    <citation type="journal article" date="2016" name="Front. Microbiol.">
        <title>Genome Sequence of the Piezophilic, Mesophilic Sulfate-Reducing Bacterium Desulfovibrio indicus J2T.</title>
        <authorList>
            <person name="Cao J."/>
            <person name="Maignien L."/>
            <person name="Shao Z."/>
            <person name="Alain K."/>
            <person name="Jebbar M."/>
        </authorList>
    </citation>
    <scope>NUCLEOTIDE SEQUENCE [LARGE SCALE GENOMIC DNA]</scope>
    <source>
        <strain evidence="2 4">J2</strain>
    </source>
</reference>
<keyword evidence="1" id="KW-0472">Membrane</keyword>
<evidence type="ECO:0000313" key="3">
    <source>
        <dbReference type="EMBL" id="TDT82065.1"/>
    </source>
</evidence>
<dbReference type="EMBL" id="CP014206">
    <property type="protein sequence ID" value="AMK12833.1"/>
    <property type="molecule type" value="Genomic_DNA"/>
</dbReference>
<evidence type="ECO:0000256" key="1">
    <source>
        <dbReference type="SAM" id="Phobius"/>
    </source>
</evidence>
<accession>A0A126QRY5</accession>
<dbReference type="Proteomes" id="UP000055611">
    <property type="component" value="Chromosome"/>
</dbReference>
<name>A0A126QRY5_9BACT</name>
<gene>
    <name evidence="2" type="ORF">AWY79_17850</name>
    <name evidence="3" type="ORF">EDC59_11744</name>
</gene>
<evidence type="ECO:0008006" key="6">
    <source>
        <dbReference type="Google" id="ProtNLM"/>
    </source>
</evidence>
<dbReference type="Pfam" id="PF19588">
    <property type="entry name" value="SxtJ"/>
    <property type="match status" value="1"/>
</dbReference>
<evidence type="ECO:0000313" key="2">
    <source>
        <dbReference type="EMBL" id="AMK12833.1"/>
    </source>
</evidence>
<reference evidence="3 5" key="2">
    <citation type="submission" date="2019-03" db="EMBL/GenBank/DDBJ databases">
        <title>Genomic Encyclopedia of Type Strains, Phase IV (KMG-IV): sequencing the most valuable type-strain genomes for metagenomic binning, comparative biology and taxonomic classification.</title>
        <authorList>
            <person name="Goeker M."/>
        </authorList>
    </citation>
    <scope>NUCLEOTIDE SEQUENCE [LARGE SCALE GENOMIC DNA]</scope>
    <source>
        <strain evidence="3 5">DSM 101483</strain>
    </source>
</reference>
<organism evidence="3 5">
    <name type="scientific">Pseudodesulfovibrio indicus</name>
    <dbReference type="NCBI Taxonomy" id="1716143"/>
    <lineage>
        <taxon>Bacteria</taxon>
        <taxon>Pseudomonadati</taxon>
        <taxon>Thermodesulfobacteriota</taxon>
        <taxon>Desulfovibrionia</taxon>
        <taxon>Desulfovibrionales</taxon>
        <taxon>Desulfovibrionaceae</taxon>
    </lineage>
</organism>
<feature type="transmembrane region" description="Helical" evidence="1">
    <location>
        <begin position="21"/>
        <end position="39"/>
    </location>
</feature>
<dbReference type="KEGG" id="dej:AWY79_17850"/>
<keyword evidence="1" id="KW-1133">Transmembrane helix</keyword>
<feature type="transmembrane region" description="Helical" evidence="1">
    <location>
        <begin position="84"/>
        <end position="104"/>
    </location>
</feature>
<dbReference type="Proteomes" id="UP000295506">
    <property type="component" value="Unassembled WGS sequence"/>
</dbReference>
<keyword evidence="4" id="KW-1185">Reference proteome</keyword>
<dbReference type="OrthoDB" id="677860at2"/>
<evidence type="ECO:0000313" key="4">
    <source>
        <dbReference type="Proteomes" id="UP000055611"/>
    </source>
</evidence>
<dbReference type="RefSeq" id="WP_066806805.1">
    <property type="nucleotide sequence ID" value="NZ_CAUVXY020000009.1"/>
</dbReference>
<dbReference type="AlphaFoldDB" id="A0A126QRY5"/>
<proteinExistence type="predicted"/>